<dbReference type="AlphaFoldDB" id="I4B897"/>
<dbReference type="STRING" id="869212.Turpa_2865"/>
<keyword evidence="2" id="KW-1185">Reference proteome</keyword>
<dbReference type="InterPro" id="IPR008928">
    <property type="entry name" value="6-hairpin_glycosidase_sf"/>
</dbReference>
<dbReference type="RefSeq" id="WP_014804006.1">
    <property type="nucleotide sequence ID" value="NC_018020.1"/>
</dbReference>
<proteinExistence type="predicted"/>
<organism evidence="1 2">
    <name type="scientific">Turneriella parva (strain ATCC BAA-1111 / DSM 21527 / NCTC 11395 / H)</name>
    <name type="common">Leptospira parva</name>
    <dbReference type="NCBI Taxonomy" id="869212"/>
    <lineage>
        <taxon>Bacteria</taxon>
        <taxon>Pseudomonadati</taxon>
        <taxon>Spirochaetota</taxon>
        <taxon>Spirochaetia</taxon>
        <taxon>Leptospirales</taxon>
        <taxon>Leptospiraceae</taxon>
        <taxon>Turneriella</taxon>
    </lineage>
</organism>
<dbReference type="Proteomes" id="UP000006048">
    <property type="component" value="Chromosome"/>
</dbReference>
<accession>I4B897</accession>
<evidence type="ECO:0000313" key="2">
    <source>
        <dbReference type="Proteomes" id="UP000006048"/>
    </source>
</evidence>
<dbReference type="OrthoDB" id="9763537at2"/>
<evidence type="ECO:0000313" key="1">
    <source>
        <dbReference type="EMBL" id="AFM13504.1"/>
    </source>
</evidence>
<dbReference type="EMBL" id="CP002959">
    <property type="protein sequence ID" value="AFM13504.1"/>
    <property type="molecule type" value="Genomic_DNA"/>
</dbReference>
<protein>
    <submittedName>
        <fullName evidence="1">Uncharacterized protein</fullName>
    </submittedName>
</protein>
<dbReference type="KEGG" id="tpx:Turpa_2865"/>
<dbReference type="GO" id="GO:0005975">
    <property type="term" value="P:carbohydrate metabolic process"/>
    <property type="evidence" value="ECO:0007669"/>
    <property type="project" value="InterPro"/>
</dbReference>
<dbReference type="InterPro" id="IPR012341">
    <property type="entry name" value="6hp_glycosidase-like_sf"/>
</dbReference>
<reference evidence="1 2" key="1">
    <citation type="submission" date="2012-06" db="EMBL/GenBank/DDBJ databases">
        <title>The complete chromosome of genome of Turneriella parva DSM 21527.</title>
        <authorList>
            <consortium name="US DOE Joint Genome Institute (JGI-PGF)"/>
            <person name="Lucas S."/>
            <person name="Han J."/>
            <person name="Lapidus A."/>
            <person name="Bruce D."/>
            <person name="Goodwin L."/>
            <person name="Pitluck S."/>
            <person name="Peters L."/>
            <person name="Kyrpides N."/>
            <person name="Mavromatis K."/>
            <person name="Ivanova N."/>
            <person name="Mikhailova N."/>
            <person name="Chertkov O."/>
            <person name="Detter J.C."/>
            <person name="Tapia R."/>
            <person name="Han C."/>
            <person name="Land M."/>
            <person name="Hauser L."/>
            <person name="Markowitz V."/>
            <person name="Cheng J.-F."/>
            <person name="Hugenholtz P."/>
            <person name="Woyke T."/>
            <person name="Wu D."/>
            <person name="Gronow S."/>
            <person name="Wellnitz S."/>
            <person name="Brambilla E."/>
            <person name="Klenk H.-P."/>
            <person name="Eisen J.A."/>
        </authorList>
    </citation>
    <scope>NUCLEOTIDE SEQUENCE [LARGE SCALE GENOMIC DNA]</scope>
    <source>
        <strain evidence="2">ATCC BAA-1111 / DSM 21527 / NCTC 11395 / H</strain>
    </source>
</reference>
<sequence>MKPLKPPRAPLRRQTDYLLPHDSRWSRFKLSVVRFLMRRFGVPHDATDMIRSAMKLGNPTKTEWPAETLPMNSRLFASGFWNYSFFQFNRKFLPPLWAVEQYNPESESFLPRSHNILSMNQTQRNWVGIGFPGRSIEASVDMAGALMVFPGSYTVEFATVEGGRVIRPQNRSAEVKLVLKGPERVHCTWRGIAVEYIATEHGVRVRASGNKPVLIAIRPFNFEGPALLYRLAFAEKKKHLSGGADLTFDKSPDFSLVSDWKNGDALRRIGPLVRRLRNGKQHSHERHSAKDAIGLTTAAFYFARADNCEAEIADHQHDALPAPLKGKSAKHIISEYFENSLSAELPGEYSEWLAHAKNHLIALWDFDSIKPGSYTYHHFWIRDAVIMMYALLLMGAKKAVKPIIERFTGMVRSSGLFESQTGEWDANGQALWILAQYVRYTHDSSIILRMKGQIEKMISWIEKSAGQYGGVLPPGFSAEHLGPADWYLWDNFWALGGLKKIAPFLKPIGLEERALKQHDRLAGSLNRYLAEYSYLPAALGRGKDAGMIGSIAAAYPLQVAEFCDSRMLRTLDLIRDNYFFKGCFFQDNIHSGLNPYLTLQMAESYLYLGRTRQARQIVRSIKDRAQKAYTFPEAIHVRTGGGCMGDGFHGWASAESLILIRNLIAREVVLADGSEAIVWLSGFREKWLKQKISATNIYTPWSVASASLQEGLLEIGGISNSAKQIVSVPAGTLVMGADNSSPLPRVSHEIIGRSVSAERDYFLIDNHKHSARVRIVLPTTA</sequence>
<name>I4B897_TURPD</name>
<dbReference type="Gene3D" id="1.50.10.10">
    <property type="match status" value="1"/>
</dbReference>
<dbReference type="HOGENOM" id="CLU_372059_0_0_12"/>
<gene>
    <name evidence="1" type="ordered locus">Turpa_2865</name>
</gene>
<dbReference type="SUPFAM" id="SSF48208">
    <property type="entry name" value="Six-hairpin glycosidases"/>
    <property type="match status" value="1"/>
</dbReference>